<evidence type="ECO:0000256" key="5">
    <source>
        <dbReference type="ARBA" id="ARBA00023136"/>
    </source>
</evidence>
<keyword evidence="10" id="KW-1185">Reference proteome</keyword>
<organism evidence="9 10">
    <name type="scientific">Paucilactobacillus hokkaidonensis</name>
    <dbReference type="NCBI Taxonomy" id="1193095"/>
    <lineage>
        <taxon>Bacteria</taxon>
        <taxon>Bacillati</taxon>
        <taxon>Bacillota</taxon>
        <taxon>Bacilli</taxon>
        <taxon>Lactobacillales</taxon>
        <taxon>Lactobacillaceae</taxon>
        <taxon>Paucilactobacillus</taxon>
    </lineage>
</organism>
<evidence type="ECO:0000256" key="7">
    <source>
        <dbReference type="SAM" id="Phobius"/>
    </source>
</evidence>
<evidence type="ECO:0000256" key="2">
    <source>
        <dbReference type="ARBA" id="ARBA00022475"/>
    </source>
</evidence>
<dbReference type="Proteomes" id="UP000051884">
    <property type="component" value="Unassembled WGS sequence"/>
</dbReference>
<dbReference type="InterPro" id="IPR010619">
    <property type="entry name" value="ThrE-like_N"/>
</dbReference>
<protein>
    <recommendedName>
        <fullName evidence="8">Threonine/serine exporter-like N-terminal domain-containing protein</fullName>
    </recommendedName>
</protein>
<gene>
    <name evidence="9" type="ORF">IV59_GL000121</name>
</gene>
<evidence type="ECO:0000313" key="10">
    <source>
        <dbReference type="Proteomes" id="UP000051884"/>
    </source>
</evidence>
<feature type="transmembrane region" description="Helical" evidence="7">
    <location>
        <begin position="175"/>
        <end position="193"/>
    </location>
</feature>
<evidence type="ECO:0000256" key="3">
    <source>
        <dbReference type="ARBA" id="ARBA00022692"/>
    </source>
</evidence>
<proteinExistence type="inferred from homology"/>
<dbReference type="PANTHER" id="PTHR34390:SF2">
    <property type="entry name" value="SUCCINATE TRANSPORTER SUBUNIT YJJP-RELATED"/>
    <property type="match status" value="1"/>
</dbReference>
<dbReference type="PANTHER" id="PTHR34390">
    <property type="entry name" value="UPF0442 PROTEIN YJJB-RELATED"/>
    <property type="match status" value="1"/>
</dbReference>
<comment type="similarity">
    <text evidence="6">Belongs to the ThrE exporter (TC 2.A.79) family.</text>
</comment>
<feature type="transmembrane region" description="Helical" evidence="7">
    <location>
        <begin position="146"/>
        <end position="163"/>
    </location>
</feature>
<dbReference type="EMBL" id="JQCH01000001">
    <property type="protein sequence ID" value="KRO11381.1"/>
    <property type="molecule type" value="Genomic_DNA"/>
</dbReference>
<accession>A0ABR5Q8I6</accession>
<name>A0ABR5Q8I6_9LACO</name>
<evidence type="ECO:0000259" key="8">
    <source>
        <dbReference type="Pfam" id="PF06738"/>
    </source>
</evidence>
<keyword evidence="2" id="KW-1003">Cell membrane</keyword>
<keyword evidence="4 7" id="KW-1133">Transmembrane helix</keyword>
<dbReference type="InterPro" id="IPR050539">
    <property type="entry name" value="ThrE_Dicarb/AminoAcid_Exp"/>
</dbReference>
<feature type="domain" description="Threonine/serine exporter-like N-terminal" evidence="8">
    <location>
        <begin position="17"/>
        <end position="253"/>
    </location>
</feature>
<feature type="transmembrane region" description="Helical" evidence="7">
    <location>
        <begin position="234"/>
        <end position="253"/>
    </location>
</feature>
<reference evidence="9 10" key="1">
    <citation type="journal article" date="2015" name="Genome Announc.">
        <title>Expanding the biotechnology potential of lactobacilli through comparative genomics of 213 strains and associated genera.</title>
        <authorList>
            <person name="Sun Z."/>
            <person name="Harris H.M."/>
            <person name="McCann A."/>
            <person name="Guo C."/>
            <person name="Argimon S."/>
            <person name="Zhang W."/>
            <person name="Yang X."/>
            <person name="Jeffery I.B."/>
            <person name="Cooney J.C."/>
            <person name="Kagawa T.F."/>
            <person name="Liu W."/>
            <person name="Song Y."/>
            <person name="Salvetti E."/>
            <person name="Wrobel A."/>
            <person name="Rasinkangas P."/>
            <person name="Parkhill J."/>
            <person name="Rea M.C."/>
            <person name="O'Sullivan O."/>
            <person name="Ritari J."/>
            <person name="Douillard F.P."/>
            <person name="Paul Ross R."/>
            <person name="Yang R."/>
            <person name="Briner A.E."/>
            <person name="Felis G.E."/>
            <person name="de Vos W.M."/>
            <person name="Barrangou R."/>
            <person name="Klaenhammer T.R."/>
            <person name="Caufield P.W."/>
            <person name="Cui Y."/>
            <person name="Zhang H."/>
            <person name="O'Toole P.W."/>
        </authorList>
    </citation>
    <scope>NUCLEOTIDE SEQUENCE [LARGE SCALE GENOMIC DNA]</scope>
    <source>
        <strain evidence="9 10">DSM 26202</strain>
    </source>
</reference>
<feature type="transmembrane region" description="Helical" evidence="7">
    <location>
        <begin position="121"/>
        <end position="140"/>
    </location>
</feature>
<comment type="caution">
    <text evidence="9">The sequence shown here is derived from an EMBL/GenBank/DDBJ whole genome shotgun (WGS) entry which is preliminary data.</text>
</comment>
<evidence type="ECO:0000256" key="1">
    <source>
        <dbReference type="ARBA" id="ARBA00004651"/>
    </source>
</evidence>
<comment type="subcellular location">
    <subcellularLocation>
        <location evidence="1">Cell membrane</location>
        <topology evidence="1">Multi-pass membrane protein</topology>
    </subcellularLocation>
</comment>
<keyword evidence="3 7" id="KW-0812">Transmembrane</keyword>
<sequence>MTAMATRPKKQVSVINACLLAGRILIENGSEMTRVIDTMQRIAHNAGIDSAQMFVTVTGIVVSLDDTPNAQVTSIERRTIDLGKVARVNELSREFAEQKLSLGMLIKRLQRIDNDIHTFPFWIRLFAASLLSAVLLIVFTQDYIDAPTGFVIGGIGYSVFYFFNRQFKVQFLSEFVASLTIGILAAIAVRVHLGVYIDNIIIGSIMPLVPGVPITNAVRDLVSGNLISGPARAVEALLSSVAIGSAIVCVLHFV</sequence>
<evidence type="ECO:0000313" key="9">
    <source>
        <dbReference type="EMBL" id="KRO11381.1"/>
    </source>
</evidence>
<evidence type="ECO:0000256" key="4">
    <source>
        <dbReference type="ARBA" id="ARBA00022989"/>
    </source>
</evidence>
<dbReference type="Pfam" id="PF06738">
    <property type="entry name" value="ThrE"/>
    <property type="match status" value="1"/>
</dbReference>
<evidence type="ECO:0000256" key="6">
    <source>
        <dbReference type="ARBA" id="ARBA00034125"/>
    </source>
</evidence>
<keyword evidence="5 7" id="KW-0472">Membrane</keyword>